<evidence type="ECO:0000313" key="1">
    <source>
        <dbReference type="EMBL" id="CAB4019811.1"/>
    </source>
</evidence>
<gene>
    <name evidence="1" type="ORF">PACLA_8A066834</name>
</gene>
<proteinExistence type="predicted"/>
<organism evidence="1 2">
    <name type="scientific">Paramuricea clavata</name>
    <name type="common">Red gorgonian</name>
    <name type="synonym">Violescent sea-whip</name>
    <dbReference type="NCBI Taxonomy" id="317549"/>
    <lineage>
        <taxon>Eukaryota</taxon>
        <taxon>Metazoa</taxon>
        <taxon>Cnidaria</taxon>
        <taxon>Anthozoa</taxon>
        <taxon>Octocorallia</taxon>
        <taxon>Malacalcyonacea</taxon>
        <taxon>Plexauridae</taxon>
        <taxon>Paramuricea</taxon>
    </lineage>
</organism>
<dbReference type="PANTHER" id="PTHR21301">
    <property type="entry name" value="REVERSE TRANSCRIPTASE"/>
    <property type="match status" value="1"/>
</dbReference>
<protein>
    <submittedName>
        <fullName evidence="1">Uncharacterized protein</fullName>
    </submittedName>
</protein>
<dbReference type="Proteomes" id="UP001152795">
    <property type="component" value="Unassembled WGS sequence"/>
</dbReference>
<comment type="caution">
    <text evidence="1">The sequence shown here is derived from an EMBL/GenBank/DDBJ whole genome shotgun (WGS) entry which is preliminary data.</text>
</comment>
<dbReference type="AlphaFoldDB" id="A0A7D9EXX9"/>
<feature type="non-terminal residue" evidence="1">
    <location>
        <position position="664"/>
    </location>
</feature>
<evidence type="ECO:0000313" key="2">
    <source>
        <dbReference type="Proteomes" id="UP001152795"/>
    </source>
</evidence>
<dbReference type="PANTHER" id="PTHR21301:SF10">
    <property type="entry name" value="REVERSE TRANSCRIPTASE DOMAIN-CONTAINING PROTEIN"/>
    <property type="match status" value="1"/>
</dbReference>
<keyword evidence="2" id="KW-1185">Reference proteome</keyword>
<dbReference type="EMBL" id="CACRXK020010635">
    <property type="protein sequence ID" value="CAB4019811.1"/>
    <property type="molecule type" value="Genomic_DNA"/>
</dbReference>
<name>A0A7D9EXX9_PARCT</name>
<reference evidence="1" key="1">
    <citation type="submission" date="2020-04" db="EMBL/GenBank/DDBJ databases">
        <authorList>
            <person name="Alioto T."/>
            <person name="Alioto T."/>
            <person name="Gomez Garrido J."/>
        </authorList>
    </citation>
    <scope>NUCLEOTIDE SEQUENCE</scope>
    <source>
        <strain evidence="1">A484AB</strain>
    </source>
</reference>
<accession>A0A7D9EXX9</accession>
<sequence>TMQRRQCREDNAEKDGIVVYQTDKSGRFSVDAIHNYRQACQTHTENDPTVDQDFHDKVQKQANAHSTFWVRILRTGEELGGQARIKGNMLVQDCILPPLYALRKDHKHIVNPVNGPPVRPICGAVSAYNRKLSYLMSFILNEVWKEAESVCMNTEEMLADFKRFNVDHIKEDIIVGSADVKALYPSLDVTFTVEKVCEIFYSSSVKVIGIDTEELGLYLALNKTEAELADLDILCFCPTRKTNRGRPPTITGCAIDNKEEPDEQTTRRMFTIAMKVTLLFIMENHMYTFDNEIKLQSRGGPIGLQLTGVLAQLFMVWWDREFEHKMKEIGLRLWLYKRYVDNINSIMSVPKMGLRFDGSNLVEDEVAAEEDRLIEPDERAMRLFKSVADSIHTSIEMEIDCPSRHDDHKLPILDLKVWIEEREEIEGQLKEKIVLHEFYSKEVASKSVVNARSAWSWSSKRTILTQEVLRILLNCSTELSWEVVVGHVNHMMMRLQFSGYNAKFRMKVVNSALKAYDNIRRLDACGEKPMYRPRQWRRVDRAQEKRKKRDTWYKKGGYESVIFVPATPKSILKQRYEREVRRIGLNIKIVKQSGVTLKRQLQWSNPFKEKLCQRQECLICQSGGKGECNATGVTYELVCQECKDKYIGETSRSAIAVVKNIYIH</sequence>
<dbReference type="OrthoDB" id="6782675at2759"/>